<dbReference type="Proteomes" id="UP001522868">
    <property type="component" value="Unassembled WGS sequence"/>
</dbReference>
<gene>
    <name evidence="1" type="ORF">M1O15_29785</name>
</gene>
<accession>A0ABT0IJP7</accession>
<name>A0ABT0IJP7_9ACTN</name>
<protein>
    <recommendedName>
        <fullName evidence="3">GNAT family N-acetyltransferase</fullName>
    </recommendedName>
</protein>
<dbReference type="SUPFAM" id="SSF55729">
    <property type="entry name" value="Acyl-CoA N-acyltransferases (Nat)"/>
    <property type="match status" value="1"/>
</dbReference>
<organism evidence="1 2">
    <name type="scientific">Streptomyces lichenis</name>
    <dbReference type="NCBI Taxonomy" id="2306967"/>
    <lineage>
        <taxon>Bacteria</taxon>
        <taxon>Bacillati</taxon>
        <taxon>Actinomycetota</taxon>
        <taxon>Actinomycetes</taxon>
        <taxon>Kitasatosporales</taxon>
        <taxon>Streptomycetaceae</taxon>
        <taxon>Streptomyces</taxon>
    </lineage>
</organism>
<sequence>MGLIRNSSESDLNSIADLLASEGLGPDIPFCYGHTGDPSIVVAERDGRVVGVAEYSLDYDFGRLESRADHPGGQGWKILATQVR</sequence>
<comment type="caution">
    <text evidence="1">The sequence shown here is derived from an EMBL/GenBank/DDBJ whole genome shotgun (WGS) entry which is preliminary data.</text>
</comment>
<dbReference type="RefSeq" id="WP_248637339.1">
    <property type="nucleotide sequence ID" value="NZ_JALPTH010000044.1"/>
</dbReference>
<keyword evidence="2" id="KW-1185">Reference proteome</keyword>
<reference evidence="1 2" key="1">
    <citation type="submission" date="2022-04" db="EMBL/GenBank/DDBJ databases">
        <title>Streptomyces sp. nov. LCR6-01 isolated from Lichen of Dirinaria sp.</title>
        <authorList>
            <person name="Kanchanasin P."/>
            <person name="Tanasupawat S."/>
            <person name="Phongsopitanun W."/>
        </authorList>
    </citation>
    <scope>NUCLEOTIDE SEQUENCE [LARGE SCALE GENOMIC DNA]</scope>
    <source>
        <strain evidence="1 2">LCR6-01</strain>
    </source>
</reference>
<dbReference type="InterPro" id="IPR016181">
    <property type="entry name" value="Acyl_CoA_acyltransferase"/>
</dbReference>
<evidence type="ECO:0008006" key="3">
    <source>
        <dbReference type="Google" id="ProtNLM"/>
    </source>
</evidence>
<dbReference type="EMBL" id="JALPTH010000044">
    <property type="protein sequence ID" value="MCK8681514.1"/>
    <property type="molecule type" value="Genomic_DNA"/>
</dbReference>
<proteinExistence type="predicted"/>
<evidence type="ECO:0000313" key="2">
    <source>
        <dbReference type="Proteomes" id="UP001522868"/>
    </source>
</evidence>
<evidence type="ECO:0000313" key="1">
    <source>
        <dbReference type="EMBL" id="MCK8681514.1"/>
    </source>
</evidence>